<keyword evidence="3" id="KW-0413">Isomerase</keyword>
<accession>A0A0B7NS45</accession>
<dbReference type="OrthoDB" id="424794at2759"/>
<evidence type="ECO:0000256" key="1">
    <source>
        <dbReference type="PIRSR" id="PIRSR606225-1"/>
    </source>
</evidence>
<protein>
    <recommendedName>
        <fullName evidence="3">Pseudouridine synthase</fullName>
        <ecNumber evidence="3">5.4.99.-</ecNumber>
    </recommendedName>
</protein>
<dbReference type="InterPro" id="IPR006225">
    <property type="entry name" value="PsdUridine_synth_RluC/D"/>
</dbReference>
<sequence>MFMSGLRKVKPYDFHFRAYAKERMFGSTVLQVFLKEYRGRSEGYYRYAIEKGLITVNQQKITPDTIIKRQDLISHLVHRHEPPVTDQPIDIIHEDDRLFVINKPGSIQVHPSGRYRHNTVLHIMRKELNYDRLFPSNRLDRITSGLMLICKTPEYANTLGLQMRSRDVEKEYICRVSGEFPRGRVISQEPIKTLSHTVSFNYVHPQGKLCTTLFERISYNGRTSLVLCKPLSGRTHQIRVHLRYLGYPIANDPIYGFSTAWSDSLIPSTAAFENPHNLSSLLNTMIETAPYDYMDDDPGNTTLPRCVQCNVPLTDTDPKPAQLALWLHAYRYSGSGWSYTSKLPSWASETFTADSVIVPASF</sequence>
<dbReference type="SUPFAM" id="SSF55120">
    <property type="entry name" value="Pseudouridine synthase"/>
    <property type="match status" value="1"/>
</dbReference>
<evidence type="ECO:0000259" key="4">
    <source>
        <dbReference type="Pfam" id="PF00849"/>
    </source>
</evidence>
<evidence type="ECO:0000256" key="2">
    <source>
        <dbReference type="PROSITE-ProRule" id="PRU00182"/>
    </source>
</evidence>
<evidence type="ECO:0000313" key="6">
    <source>
        <dbReference type="Proteomes" id="UP000054107"/>
    </source>
</evidence>
<comment type="catalytic activity">
    <reaction evidence="3">
        <text>a uridine in RNA = a pseudouridine in RNA</text>
        <dbReference type="Rhea" id="RHEA:48348"/>
        <dbReference type="Rhea" id="RHEA-COMP:12068"/>
        <dbReference type="Rhea" id="RHEA-COMP:12069"/>
        <dbReference type="ChEBI" id="CHEBI:65314"/>
        <dbReference type="ChEBI" id="CHEBI:65315"/>
    </reaction>
</comment>
<dbReference type="Pfam" id="PF00849">
    <property type="entry name" value="PseudoU_synth_2"/>
    <property type="match status" value="1"/>
</dbReference>
<proteinExistence type="inferred from homology"/>
<reference evidence="5 6" key="1">
    <citation type="submission" date="2014-09" db="EMBL/GenBank/DDBJ databases">
        <authorList>
            <person name="Ellenberger Sabrina"/>
        </authorList>
    </citation>
    <scope>NUCLEOTIDE SEQUENCE [LARGE SCALE GENOMIC DNA]</scope>
    <source>
        <strain evidence="5 6">CBS 412.66</strain>
    </source>
</reference>
<dbReference type="Gene3D" id="3.30.2350.10">
    <property type="entry name" value="Pseudouridine synthase"/>
    <property type="match status" value="1"/>
</dbReference>
<feature type="active site" evidence="1">
    <location>
        <position position="140"/>
    </location>
</feature>
<dbReference type="InterPro" id="IPR020103">
    <property type="entry name" value="PsdUridine_synth_cat_dom_sf"/>
</dbReference>
<dbReference type="GO" id="GO:0003723">
    <property type="term" value="F:RNA binding"/>
    <property type="evidence" value="ECO:0007669"/>
    <property type="project" value="UniProtKB-KW"/>
</dbReference>
<dbReference type="EC" id="5.4.99.-" evidence="3"/>
<keyword evidence="6" id="KW-1185">Reference proteome</keyword>
<dbReference type="PANTHER" id="PTHR21600:SF40">
    <property type="entry name" value="PSEUDOURIDYLATE SYNTHASE RPUSD2"/>
    <property type="match status" value="1"/>
</dbReference>
<evidence type="ECO:0000313" key="5">
    <source>
        <dbReference type="EMBL" id="CEP17819.1"/>
    </source>
</evidence>
<dbReference type="GO" id="GO:0009982">
    <property type="term" value="F:pseudouridine synthase activity"/>
    <property type="evidence" value="ECO:0007669"/>
    <property type="project" value="InterPro"/>
</dbReference>
<dbReference type="PROSITE" id="PS50889">
    <property type="entry name" value="S4"/>
    <property type="match status" value="1"/>
</dbReference>
<evidence type="ECO:0000256" key="3">
    <source>
        <dbReference type="RuleBase" id="RU362028"/>
    </source>
</evidence>
<dbReference type="EMBL" id="LN733737">
    <property type="protein sequence ID" value="CEP17819.1"/>
    <property type="molecule type" value="Genomic_DNA"/>
</dbReference>
<dbReference type="CDD" id="cd02557">
    <property type="entry name" value="PseudoU_synth_ScRIB2"/>
    <property type="match status" value="1"/>
</dbReference>
<comment type="similarity">
    <text evidence="3">Belongs to the pseudouridine synthase RluA family.</text>
</comment>
<dbReference type="STRING" id="35722.A0A0B7NS45"/>
<feature type="domain" description="Pseudouridine synthase RsuA/RluA-like" evidence="4">
    <location>
        <begin position="98"/>
        <end position="243"/>
    </location>
</feature>
<dbReference type="AlphaFoldDB" id="A0A0B7NS45"/>
<dbReference type="InterPro" id="IPR050188">
    <property type="entry name" value="RluA_PseudoU_synthase"/>
</dbReference>
<organism evidence="5 6">
    <name type="scientific">Parasitella parasitica</name>
    <dbReference type="NCBI Taxonomy" id="35722"/>
    <lineage>
        <taxon>Eukaryota</taxon>
        <taxon>Fungi</taxon>
        <taxon>Fungi incertae sedis</taxon>
        <taxon>Mucoromycota</taxon>
        <taxon>Mucoromycotina</taxon>
        <taxon>Mucoromycetes</taxon>
        <taxon>Mucorales</taxon>
        <taxon>Mucorineae</taxon>
        <taxon>Mucoraceae</taxon>
        <taxon>Parasitella</taxon>
    </lineage>
</organism>
<dbReference type="Proteomes" id="UP000054107">
    <property type="component" value="Unassembled WGS sequence"/>
</dbReference>
<dbReference type="InterPro" id="IPR006145">
    <property type="entry name" value="PsdUridine_synth_RsuA/RluA"/>
</dbReference>
<dbReference type="PANTHER" id="PTHR21600">
    <property type="entry name" value="MITOCHONDRIAL RNA PSEUDOURIDINE SYNTHASE"/>
    <property type="match status" value="1"/>
</dbReference>
<dbReference type="GO" id="GO:0000455">
    <property type="term" value="P:enzyme-directed rRNA pseudouridine synthesis"/>
    <property type="evidence" value="ECO:0007669"/>
    <property type="project" value="TreeGrafter"/>
</dbReference>
<gene>
    <name evidence="5" type="primary">PARPA_12119.1 scaffold 44939</name>
</gene>
<name>A0A0B7NS45_9FUNG</name>
<dbReference type="NCBIfam" id="TIGR00005">
    <property type="entry name" value="rluA_subfam"/>
    <property type="match status" value="1"/>
</dbReference>
<keyword evidence="2" id="KW-0694">RNA-binding</keyword>
<comment type="function">
    <text evidence="3">Responsible for synthesis of pseudouridine from uracil.</text>
</comment>